<keyword evidence="3" id="KW-0408">Iron</keyword>
<evidence type="ECO:0000259" key="5">
    <source>
        <dbReference type="PROSITE" id="PS51918"/>
    </source>
</evidence>
<keyword evidence="4" id="KW-0411">Iron-sulfur</keyword>
<evidence type="ECO:0000313" key="7">
    <source>
        <dbReference type="Proteomes" id="UP000003100"/>
    </source>
</evidence>
<gene>
    <name evidence="6" type="ORF">RUMHYD_00973</name>
</gene>
<reference evidence="6 7" key="1">
    <citation type="submission" date="2009-01" db="EMBL/GenBank/DDBJ databases">
        <authorList>
            <person name="Fulton L."/>
            <person name="Clifton S."/>
            <person name="Fulton B."/>
            <person name="Xu J."/>
            <person name="Minx P."/>
            <person name="Pepin K.H."/>
            <person name="Johnson M."/>
            <person name="Bhonagiri V."/>
            <person name="Nash W.E."/>
            <person name="Mardis E.R."/>
            <person name="Wilson R.K."/>
        </authorList>
    </citation>
    <scope>NUCLEOTIDE SEQUENCE [LARGE SCALE GENOMIC DNA]</scope>
    <source>
        <strain evidence="7">DSM 10507 / JCM 14656 / S5a33</strain>
    </source>
</reference>
<dbReference type="Gene3D" id="3.20.20.70">
    <property type="entry name" value="Aldolase class I"/>
    <property type="match status" value="1"/>
</dbReference>
<evidence type="ECO:0000313" key="6">
    <source>
        <dbReference type="EMBL" id="EEG50085.1"/>
    </source>
</evidence>
<evidence type="ECO:0000256" key="3">
    <source>
        <dbReference type="ARBA" id="ARBA00023004"/>
    </source>
</evidence>
<dbReference type="AlphaFoldDB" id="C0CJH5"/>
<evidence type="ECO:0000256" key="1">
    <source>
        <dbReference type="ARBA" id="ARBA00022691"/>
    </source>
</evidence>
<dbReference type="PROSITE" id="PS51918">
    <property type="entry name" value="RADICAL_SAM"/>
    <property type="match status" value="1"/>
</dbReference>
<protein>
    <recommendedName>
        <fullName evidence="5">Radical SAM core domain-containing protein</fullName>
    </recommendedName>
</protein>
<dbReference type="GO" id="GO:0046872">
    <property type="term" value="F:metal ion binding"/>
    <property type="evidence" value="ECO:0007669"/>
    <property type="project" value="UniProtKB-KW"/>
</dbReference>
<evidence type="ECO:0000256" key="4">
    <source>
        <dbReference type="ARBA" id="ARBA00023014"/>
    </source>
</evidence>
<dbReference type="InterPro" id="IPR050377">
    <property type="entry name" value="Radical_SAM_PqqE_MftC-like"/>
</dbReference>
<dbReference type="eggNOG" id="COG0535">
    <property type="taxonomic scope" value="Bacteria"/>
</dbReference>
<dbReference type="GeneID" id="86820121"/>
<accession>C0CJH5</accession>
<dbReference type="InterPro" id="IPR023885">
    <property type="entry name" value="4Fe4S-binding_SPASM_dom"/>
</dbReference>
<dbReference type="SFLD" id="SFLDS00029">
    <property type="entry name" value="Radical_SAM"/>
    <property type="match status" value="1"/>
</dbReference>
<dbReference type="eggNOG" id="COG3751">
    <property type="taxonomic scope" value="Bacteria"/>
</dbReference>
<dbReference type="GO" id="GO:0003824">
    <property type="term" value="F:catalytic activity"/>
    <property type="evidence" value="ECO:0007669"/>
    <property type="project" value="InterPro"/>
</dbReference>
<keyword evidence="1" id="KW-0949">S-adenosyl-L-methionine</keyword>
<dbReference type="SUPFAM" id="SSF102114">
    <property type="entry name" value="Radical SAM enzymes"/>
    <property type="match status" value="1"/>
</dbReference>
<dbReference type="CDD" id="cd01335">
    <property type="entry name" value="Radical_SAM"/>
    <property type="match status" value="1"/>
</dbReference>
<comment type="caution">
    <text evidence="6">The sequence shown here is derived from an EMBL/GenBank/DDBJ whole genome shotgun (WGS) entry which is preliminary data.</text>
</comment>
<dbReference type="InterPro" id="IPR007197">
    <property type="entry name" value="rSAM"/>
</dbReference>
<sequence length="625" mass="72098">MAKIKEFIEYLSAEEYTGLFREACEKGWENIKDQYGDLDVRETIQEVHLAQKERTCDYSIKVEMEKDPHMKEYWLELDDTACGKLPIEPCWFVDAQKAVPGEKNDWIYERVFRKKLTEEEIQSIRPMLDICIGLLKGKNESLFQLGIMEGRGEKSVRLFTSELSKNDFLEYLRELKWEGNIEELEKWLTKLEPYAERKQFILDFDVFSRGISEKIGINFGTRNKKESTVTEFLDFLVKNKLCLESKAEDVKRWIQRYPSHTPFIENDISHFKLPFADGRVTDAKAYLRQGTIPYVEPLVYETPCLMNLELTTKCPLRCPQCYCTLEGGKDLPLELAEHWIREAEKAKVQTINLSGGETMCYPHIHEVVRSVAEKGMEPNIAVSGYRFTKSELEQFIQDGIGEICVSLNAPSREKNSLTRDGFDLAVRALEVLKEGRFPRTCINWVMHNSNADTFSEMLKLAEDYRVSAIAVMVFKPDAANQRKSLPTVEQMKTVSSVIKRYKGPVKIEIESCFSQMRALVGKTFFFNKNVGVTRGCGAGRDAVSITVDGEITPCRHIEIEENTKDLMEYWKTSSTVQKLRTVEERMEEPCSACSLRRNCLPCMAVNLKMNKALYMGENTCELWRD</sequence>
<dbReference type="GO" id="GO:0051536">
    <property type="term" value="F:iron-sulfur cluster binding"/>
    <property type="evidence" value="ECO:0007669"/>
    <property type="project" value="UniProtKB-KW"/>
</dbReference>
<name>C0CJH5_BLAHS</name>
<dbReference type="Pfam" id="PF04055">
    <property type="entry name" value="Radical_SAM"/>
    <property type="match status" value="1"/>
</dbReference>
<dbReference type="EMBL" id="ACBZ01000043">
    <property type="protein sequence ID" value="EEG50085.1"/>
    <property type="molecule type" value="Genomic_DNA"/>
</dbReference>
<dbReference type="RefSeq" id="WP_005946675.1">
    <property type="nucleotide sequence ID" value="NZ_CP136423.1"/>
</dbReference>
<proteinExistence type="predicted"/>
<dbReference type="HOGENOM" id="CLU_437239_0_0_9"/>
<dbReference type="NCBIfam" id="TIGR04085">
    <property type="entry name" value="rSAM_more_4Fe4S"/>
    <property type="match status" value="1"/>
</dbReference>
<dbReference type="PATRIC" id="fig|476272.21.peg.2319"/>
<dbReference type="SFLD" id="SFLDG01067">
    <property type="entry name" value="SPASM/twitch_domain_containing"/>
    <property type="match status" value="1"/>
</dbReference>
<dbReference type="Pfam" id="PF13186">
    <property type="entry name" value="SPASM"/>
    <property type="match status" value="1"/>
</dbReference>
<dbReference type="Proteomes" id="UP000003100">
    <property type="component" value="Unassembled WGS sequence"/>
</dbReference>
<dbReference type="PANTHER" id="PTHR11228:SF7">
    <property type="entry name" value="PQQA PEPTIDE CYCLASE"/>
    <property type="match status" value="1"/>
</dbReference>
<dbReference type="PANTHER" id="PTHR11228">
    <property type="entry name" value="RADICAL SAM DOMAIN PROTEIN"/>
    <property type="match status" value="1"/>
</dbReference>
<dbReference type="InterPro" id="IPR058240">
    <property type="entry name" value="rSAM_sf"/>
</dbReference>
<evidence type="ECO:0000256" key="2">
    <source>
        <dbReference type="ARBA" id="ARBA00022723"/>
    </source>
</evidence>
<keyword evidence="2" id="KW-0479">Metal-binding</keyword>
<organism evidence="6 7">
    <name type="scientific">Blautia hydrogenotrophica (strain DSM 10507 / JCM 14656 / S5a33)</name>
    <name type="common">Ruminococcus hydrogenotrophicus</name>
    <dbReference type="NCBI Taxonomy" id="476272"/>
    <lineage>
        <taxon>Bacteria</taxon>
        <taxon>Bacillati</taxon>
        <taxon>Bacillota</taxon>
        <taxon>Clostridia</taxon>
        <taxon>Lachnospirales</taxon>
        <taxon>Lachnospiraceae</taxon>
        <taxon>Blautia</taxon>
    </lineage>
</organism>
<feature type="domain" description="Radical SAM core" evidence="5">
    <location>
        <begin position="300"/>
        <end position="502"/>
    </location>
</feature>
<reference evidence="6 7" key="2">
    <citation type="submission" date="2009-02" db="EMBL/GenBank/DDBJ databases">
        <title>Draft genome sequence of Blautia hydrogenotrophica DSM 10507 (Ruminococcus hydrogenotrophicus DSM 10507).</title>
        <authorList>
            <person name="Sudarsanam P."/>
            <person name="Ley R."/>
            <person name="Guruge J."/>
            <person name="Turnbaugh P.J."/>
            <person name="Mahowald M."/>
            <person name="Liep D."/>
            <person name="Gordon J."/>
        </authorList>
    </citation>
    <scope>NUCLEOTIDE SEQUENCE [LARGE SCALE GENOMIC DNA]</scope>
    <source>
        <strain evidence="7">DSM 10507 / JCM 14656 / S5a33</strain>
    </source>
</reference>
<keyword evidence="7" id="KW-1185">Reference proteome</keyword>
<dbReference type="InterPro" id="IPR013785">
    <property type="entry name" value="Aldolase_TIM"/>
</dbReference>